<dbReference type="InterPro" id="IPR000866">
    <property type="entry name" value="AhpC/TSA"/>
</dbReference>
<evidence type="ECO:0000313" key="3">
    <source>
        <dbReference type="EMBL" id="RKQ68417.1"/>
    </source>
</evidence>
<dbReference type="PANTHER" id="PTHR43640:SF1">
    <property type="entry name" value="THIOREDOXIN-DEPENDENT PEROXIREDOXIN"/>
    <property type="match status" value="1"/>
</dbReference>
<name>A0A420WBN9_9PROT</name>
<sequence>MLMRKMFLPALMGLTLSLAVPAVASASPEVNQPAPAFTGKAADGSTVALESLRGKTVVLEWTNHDCPFVKKHYGAENMQALQKEAKARDIVWLQVISSGPGKQGHVDGPTAMKLNDQRSAVPANTLLDPEGTIGKAYGAQTTPHMYIIDAKGTLVYKGAIDSIPSARADDIPQAVNYVSEALQAMDKGAPVPNPVTRAYGCAVHYSS</sequence>
<feature type="chain" id="PRO_5019290280" evidence="1">
    <location>
        <begin position="27"/>
        <end position="207"/>
    </location>
</feature>
<dbReference type="Proteomes" id="UP000277424">
    <property type="component" value="Unassembled WGS sequence"/>
</dbReference>
<dbReference type="InterPro" id="IPR047262">
    <property type="entry name" value="PRX-like1"/>
</dbReference>
<keyword evidence="1" id="KW-0732">Signal</keyword>
<dbReference type="SUPFAM" id="SSF52833">
    <property type="entry name" value="Thioredoxin-like"/>
    <property type="match status" value="1"/>
</dbReference>
<feature type="domain" description="Thioredoxin" evidence="2">
    <location>
        <begin position="28"/>
        <end position="183"/>
    </location>
</feature>
<reference evidence="3 4" key="1">
    <citation type="submission" date="2018-10" db="EMBL/GenBank/DDBJ databases">
        <title>Comparative analysis of microorganisms from saline springs in Andes Mountain Range, Colombia.</title>
        <authorList>
            <person name="Rubin E."/>
        </authorList>
    </citation>
    <scope>NUCLEOTIDE SEQUENCE [LARGE SCALE GENOMIC DNA]</scope>
    <source>
        <strain evidence="3 4">USBA 36</strain>
    </source>
</reference>
<dbReference type="AlphaFoldDB" id="A0A420WBN9"/>
<dbReference type="Gene3D" id="3.40.30.10">
    <property type="entry name" value="Glutaredoxin"/>
    <property type="match status" value="1"/>
</dbReference>
<dbReference type="InterPro" id="IPR013766">
    <property type="entry name" value="Thioredoxin_domain"/>
</dbReference>
<proteinExistence type="predicted"/>
<dbReference type="PANTHER" id="PTHR43640">
    <property type="entry name" value="OS07G0260300 PROTEIN"/>
    <property type="match status" value="1"/>
</dbReference>
<dbReference type="PROSITE" id="PS51352">
    <property type="entry name" value="THIOREDOXIN_2"/>
    <property type="match status" value="1"/>
</dbReference>
<dbReference type="GO" id="GO:0016491">
    <property type="term" value="F:oxidoreductase activity"/>
    <property type="evidence" value="ECO:0007669"/>
    <property type="project" value="InterPro"/>
</dbReference>
<dbReference type="RefSeq" id="WP_121221055.1">
    <property type="nucleotide sequence ID" value="NZ_RBIG01000003.1"/>
</dbReference>
<dbReference type="EMBL" id="RBIG01000003">
    <property type="protein sequence ID" value="RKQ68417.1"/>
    <property type="molecule type" value="Genomic_DNA"/>
</dbReference>
<dbReference type="Pfam" id="PF00578">
    <property type="entry name" value="AhpC-TSA"/>
    <property type="match status" value="1"/>
</dbReference>
<dbReference type="InterPro" id="IPR036249">
    <property type="entry name" value="Thioredoxin-like_sf"/>
</dbReference>
<evidence type="ECO:0000256" key="1">
    <source>
        <dbReference type="SAM" id="SignalP"/>
    </source>
</evidence>
<dbReference type="OrthoDB" id="9809746at2"/>
<accession>A0A420WBN9</accession>
<evidence type="ECO:0000259" key="2">
    <source>
        <dbReference type="PROSITE" id="PS51352"/>
    </source>
</evidence>
<dbReference type="GO" id="GO:0016209">
    <property type="term" value="F:antioxidant activity"/>
    <property type="evidence" value="ECO:0007669"/>
    <property type="project" value="InterPro"/>
</dbReference>
<feature type="signal peptide" evidence="1">
    <location>
        <begin position="1"/>
        <end position="26"/>
    </location>
</feature>
<evidence type="ECO:0000313" key="4">
    <source>
        <dbReference type="Proteomes" id="UP000277424"/>
    </source>
</evidence>
<comment type="caution">
    <text evidence="3">The sequence shown here is derived from an EMBL/GenBank/DDBJ whole genome shotgun (WGS) entry which is preliminary data.</text>
</comment>
<gene>
    <name evidence="3" type="ORF">BCL74_2897</name>
</gene>
<protein>
    <submittedName>
        <fullName evidence="3">Peroxiredoxin</fullName>
    </submittedName>
</protein>
<organism evidence="3 4">
    <name type="scientific">Oceanibaculum indicum</name>
    <dbReference type="NCBI Taxonomy" id="526216"/>
    <lineage>
        <taxon>Bacteria</taxon>
        <taxon>Pseudomonadati</taxon>
        <taxon>Pseudomonadota</taxon>
        <taxon>Alphaproteobacteria</taxon>
        <taxon>Rhodospirillales</taxon>
        <taxon>Oceanibaculaceae</taxon>
        <taxon>Oceanibaculum</taxon>
    </lineage>
</organism>